<dbReference type="InterPro" id="IPR024194">
    <property type="entry name" value="Ac/AlaTfrase_AlgI/DltB"/>
</dbReference>
<dbReference type="PIRSF" id="PIRSF500217">
    <property type="entry name" value="AlgI"/>
    <property type="match status" value="1"/>
</dbReference>
<feature type="transmembrane region" description="Helical" evidence="8">
    <location>
        <begin position="147"/>
        <end position="168"/>
    </location>
</feature>
<dbReference type="EMBL" id="CZBE01000008">
    <property type="protein sequence ID" value="CUP65293.1"/>
    <property type="molecule type" value="Genomic_DNA"/>
</dbReference>
<evidence type="ECO:0000256" key="6">
    <source>
        <dbReference type="ARBA" id="ARBA00023136"/>
    </source>
</evidence>
<protein>
    <submittedName>
        <fullName evidence="9">D-alanyl-lipoteichoic acid biosynthesis protein DltB</fullName>
    </submittedName>
    <submittedName>
        <fullName evidence="10">MBOAT family protein</fullName>
    </submittedName>
</protein>
<comment type="subcellular location">
    <subcellularLocation>
        <location evidence="1">Cell membrane</location>
        <topology evidence="1">Multi-pass membrane protein</topology>
    </subcellularLocation>
</comment>
<evidence type="ECO:0000256" key="8">
    <source>
        <dbReference type="SAM" id="Phobius"/>
    </source>
</evidence>
<keyword evidence="3 7" id="KW-1003">Cell membrane</keyword>
<evidence type="ECO:0000313" key="12">
    <source>
        <dbReference type="Proteomes" id="UP000260828"/>
    </source>
</evidence>
<feature type="transmembrane region" description="Helical" evidence="8">
    <location>
        <begin position="217"/>
        <end position="240"/>
    </location>
</feature>
<dbReference type="GO" id="GO:0005886">
    <property type="term" value="C:plasma membrane"/>
    <property type="evidence" value="ECO:0007669"/>
    <property type="project" value="UniProtKB-SubCell"/>
</dbReference>
<feature type="transmembrane region" description="Helical" evidence="8">
    <location>
        <begin position="327"/>
        <end position="345"/>
    </location>
</feature>
<feature type="transmembrane region" description="Helical" evidence="8">
    <location>
        <begin position="395"/>
        <end position="416"/>
    </location>
</feature>
<evidence type="ECO:0000256" key="3">
    <source>
        <dbReference type="ARBA" id="ARBA00022475"/>
    </source>
</evidence>
<evidence type="ECO:0000256" key="7">
    <source>
        <dbReference type="PIRNR" id="PIRNR016636"/>
    </source>
</evidence>
<organism evidence="9 11">
    <name type="scientific">Anaerotruncus colihominis</name>
    <dbReference type="NCBI Taxonomy" id="169435"/>
    <lineage>
        <taxon>Bacteria</taxon>
        <taxon>Bacillati</taxon>
        <taxon>Bacillota</taxon>
        <taxon>Clostridia</taxon>
        <taxon>Eubacteriales</taxon>
        <taxon>Oscillospiraceae</taxon>
        <taxon>Anaerotruncus</taxon>
    </lineage>
</organism>
<keyword evidence="7" id="KW-0012">Acyltransferase</keyword>
<feature type="transmembrane region" description="Helical" evidence="8">
    <location>
        <begin position="6"/>
        <end position="23"/>
    </location>
</feature>
<dbReference type="EMBL" id="QVME01000001">
    <property type="protein sequence ID" value="RGE69731.1"/>
    <property type="molecule type" value="Genomic_DNA"/>
</dbReference>
<dbReference type="InterPro" id="IPR051085">
    <property type="entry name" value="MB_O-acyltransferase"/>
</dbReference>
<feature type="transmembrane region" description="Helical" evidence="8">
    <location>
        <begin position="189"/>
        <end position="211"/>
    </location>
</feature>
<dbReference type="GO" id="GO:0042121">
    <property type="term" value="P:alginic acid biosynthetic process"/>
    <property type="evidence" value="ECO:0007669"/>
    <property type="project" value="InterPro"/>
</dbReference>
<proteinExistence type="inferred from homology"/>
<name>A0A174PWA1_9FIRM</name>
<comment type="similarity">
    <text evidence="2 7">Belongs to the membrane-bound acyltransferase family.</text>
</comment>
<dbReference type="PANTHER" id="PTHR13285">
    <property type="entry name" value="ACYLTRANSFERASE"/>
    <property type="match status" value="1"/>
</dbReference>
<evidence type="ECO:0000313" key="11">
    <source>
        <dbReference type="Proteomes" id="UP000095765"/>
    </source>
</evidence>
<dbReference type="AlphaFoldDB" id="A0A174PWA1"/>
<evidence type="ECO:0000313" key="10">
    <source>
        <dbReference type="EMBL" id="RGE69731.1"/>
    </source>
</evidence>
<keyword evidence="6 7" id="KW-0472">Membrane</keyword>
<keyword evidence="4 8" id="KW-0812">Transmembrane</keyword>
<dbReference type="Proteomes" id="UP000260828">
    <property type="component" value="Unassembled WGS sequence"/>
</dbReference>
<reference evidence="10 12" key="2">
    <citation type="submission" date="2018-08" db="EMBL/GenBank/DDBJ databases">
        <title>A genome reference for cultivated species of the human gut microbiota.</title>
        <authorList>
            <person name="Zou Y."/>
            <person name="Xue W."/>
            <person name="Luo G."/>
        </authorList>
    </citation>
    <scope>NUCLEOTIDE SEQUENCE [LARGE SCALE GENOMIC DNA]</scope>
    <source>
        <strain evidence="10 12">TF05-12AC</strain>
    </source>
</reference>
<dbReference type="InterPro" id="IPR028362">
    <property type="entry name" value="AlgI"/>
</dbReference>
<evidence type="ECO:0000313" key="9">
    <source>
        <dbReference type="EMBL" id="CUP65293.1"/>
    </source>
</evidence>
<feature type="transmembrane region" description="Helical" evidence="8">
    <location>
        <begin position="428"/>
        <end position="448"/>
    </location>
</feature>
<evidence type="ECO:0000256" key="5">
    <source>
        <dbReference type="ARBA" id="ARBA00022989"/>
    </source>
</evidence>
<dbReference type="GO" id="GO:0016746">
    <property type="term" value="F:acyltransferase activity"/>
    <property type="evidence" value="ECO:0007669"/>
    <property type="project" value="UniProtKB-KW"/>
</dbReference>
<sequence length="460" mass="52753">MVFSSLLFLFRFMPVTFLLYYAAPKRWKNFVLLIASLFFYSWGEIRFFPIMVAVILVNYFAGLAIGKWRTRRGLCRAILIISLVFSIGWLALFKYAAFFITNLNALTGLGLTVPTLTLPLGISFYTFQIMTYTVDVYAGKVQTERSLINFGTFVVLFPQLIAGPIVKYSDISRELHERKITLAQIQDGVAIFILGLGSKVLIANSVGALWTELSTDIGFANISTILAWLGLAAFTLQIYFDFSGYSLMAIGLGKMLGFTFPQNFNYPYISRSVTEFWRRWHMTLSGWFKEYVYIPLGGSRCSPGRNLFNLFVVWSLTGLWHGAHWNFVLWGVYYFALLVIERMWLRPMLDKHRLLSHVYAILAFMLGWALFAIEDLGQVGVFFGRLFIPHGGTDWMFYLRNYAVILVLGIFLSTPALKKLAQLIPKRLQWICIPFLGLVLVLSIAYLVDSTYNPFLYWNF</sequence>
<feature type="transmembrane region" description="Helical" evidence="8">
    <location>
        <begin position="357"/>
        <end position="383"/>
    </location>
</feature>
<reference evidence="9 11" key="1">
    <citation type="submission" date="2015-09" db="EMBL/GenBank/DDBJ databases">
        <authorList>
            <consortium name="Pathogen Informatics"/>
        </authorList>
    </citation>
    <scope>NUCLEOTIDE SEQUENCE [LARGE SCALE GENOMIC DNA]</scope>
    <source>
        <strain evidence="9 11">2789STDY5834939</strain>
    </source>
</reference>
<feature type="transmembrane region" description="Helical" evidence="8">
    <location>
        <begin position="105"/>
        <end position="127"/>
    </location>
</feature>
<evidence type="ECO:0000256" key="2">
    <source>
        <dbReference type="ARBA" id="ARBA00010323"/>
    </source>
</evidence>
<accession>A0A174PWA1</accession>
<gene>
    <name evidence="9" type="primary">dltB_3</name>
    <name evidence="10" type="ORF">DXC40_01300</name>
    <name evidence="9" type="ORF">ERS852551_01492</name>
</gene>
<dbReference type="Pfam" id="PF03062">
    <property type="entry name" value="MBOAT"/>
    <property type="match status" value="1"/>
</dbReference>
<keyword evidence="5 8" id="KW-1133">Transmembrane helix</keyword>
<dbReference type="OrthoDB" id="9805788at2"/>
<feature type="transmembrane region" description="Helical" evidence="8">
    <location>
        <begin position="30"/>
        <end position="61"/>
    </location>
</feature>
<evidence type="ECO:0000256" key="4">
    <source>
        <dbReference type="ARBA" id="ARBA00022692"/>
    </source>
</evidence>
<feature type="transmembrane region" description="Helical" evidence="8">
    <location>
        <begin position="73"/>
        <end position="93"/>
    </location>
</feature>
<evidence type="ECO:0000256" key="1">
    <source>
        <dbReference type="ARBA" id="ARBA00004651"/>
    </source>
</evidence>
<dbReference type="RefSeq" id="WP_055244838.1">
    <property type="nucleotide sequence ID" value="NZ_CABIWA010000011.1"/>
</dbReference>
<dbReference type="InterPro" id="IPR004299">
    <property type="entry name" value="MBOAT_fam"/>
</dbReference>
<dbReference type="Proteomes" id="UP000095765">
    <property type="component" value="Unassembled WGS sequence"/>
</dbReference>
<keyword evidence="7" id="KW-0808">Transferase</keyword>
<dbReference type="PIRSF" id="PIRSF016636">
    <property type="entry name" value="AlgI_DltB"/>
    <property type="match status" value="1"/>
</dbReference>
<dbReference type="PANTHER" id="PTHR13285:SF18">
    <property type="entry name" value="PROTEIN-CYSTEINE N-PALMITOYLTRANSFERASE RASP"/>
    <property type="match status" value="1"/>
</dbReference>